<evidence type="ECO:0000313" key="7">
    <source>
        <dbReference type="Proteomes" id="UP000199438"/>
    </source>
</evidence>
<keyword evidence="4 5" id="KW-0472">Membrane</keyword>
<evidence type="ECO:0000313" key="6">
    <source>
        <dbReference type="EMBL" id="SFB80231.1"/>
    </source>
</evidence>
<comment type="subcellular location">
    <subcellularLocation>
        <location evidence="1">Membrane</location>
        <topology evidence="1">Multi-pass membrane protein</topology>
    </subcellularLocation>
</comment>
<evidence type="ECO:0000256" key="3">
    <source>
        <dbReference type="ARBA" id="ARBA00022989"/>
    </source>
</evidence>
<feature type="transmembrane region" description="Helical" evidence="5">
    <location>
        <begin position="78"/>
        <end position="95"/>
    </location>
</feature>
<reference evidence="7" key="1">
    <citation type="submission" date="2016-10" db="EMBL/GenBank/DDBJ databases">
        <authorList>
            <person name="Varghese N."/>
            <person name="Submissions S."/>
        </authorList>
    </citation>
    <scope>NUCLEOTIDE SEQUENCE [LARGE SCALE GENOMIC DNA]</scope>
    <source>
        <strain evidence="7">DSM 24499</strain>
    </source>
</reference>
<dbReference type="RefSeq" id="WP_092539977.1">
    <property type="nucleotide sequence ID" value="NZ_FOKV01000001.1"/>
</dbReference>
<dbReference type="AlphaFoldDB" id="A0A1I1DZ95"/>
<name>A0A1I1DZ95_9FLAO</name>
<dbReference type="EMBL" id="FOKV01000001">
    <property type="protein sequence ID" value="SFB80231.1"/>
    <property type="molecule type" value="Genomic_DNA"/>
</dbReference>
<keyword evidence="3 5" id="KW-1133">Transmembrane helix</keyword>
<protein>
    <submittedName>
        <fullName evidence="6">Thiosulfate dehydrogenase [quinone] large subunit</fullName>
    </submittedName>
</protein>
<dbReference type="GO" id="GO:0016020">
    <property type="term" value="C:membrane"/>
    <property type="evidence" value="ECO:0007669"/>
    <property type="project" value="UniProtKB-SubCell"/>
</dbReference>
<evidence type="ECO:0000256" key="2">
    <source>
        <dbReference type="ARBA" id="ARBA00022692"/>
    </source>
</evidence>
<sequence>MSNHQLAFLLARITLGINFFLHGFVRIPKLEAFASGLTQGFEGTMLPLALVEMIAYSIPFIEVILGGFIIFGIASKKSLAATAIFIMMLITGCAFKEDWGAVGTQMLYALFIFFLLKNLEYEVWAVKKSSSE</sequence>
<gene>
    <name evidence="6" type="ORF">SAMN04487907_101701</name>
</gene>
<evidence type="ECO:0000256" key="4">
    <source>
        <dbReference type="ARBA" id="ARBA00023136"/>
    </source>
</evidence>
<accession>A0A1I1DZ95</accession>
<organism evidence="6 7">
    <name type="scientific">Zunongwangia mangrovi</name>
    <dbReference type="NCBI Taxonomy" id="1334022"/>
    <lineage>
        <taxon>Bacteria</taxon>
        <taxon>Pseudomonadati</taxon>
        <taxon>Bacteroidota</taxon>
        <taxon>Flavobacteriia</taxon>
        <taxon>Flavobacteriales</taxon>
        <taxon>Flavobacteriaceae</taxon>
        <taxon>Zunongwangia</taxon>
    </lineage>
</organism>
<feature type="transmembrane region" description="Helical" evidence="5">
    <location>
        <begin position="101"/>
        <end position="119"/>
    </location>
</feature>
<feature type="transmembrane region" description="Helical" evidence="5">
    <location>
        <begin position="7"/>
        <end position="25"/>
    </location>
</feature>
<dbReference type="OrthoDB" id="4732370at2"/>
<proteinExistence type="predicted"/>
<dbReference type="Pfam" id="PF07681">
    <property type="entry name" value="DoxX"/>
    <property type="match status" value="1"/>
</dbReference>
<dbReference type="STRING" id="1334022.SAMN04487907_101701"/>
<dbReference type="InterPro" id="IPR032808">
    <property type="entry name" value="DoxX"/>
</dbReference>
<evidence type="ECO:0000256" key="5">
    <source>
        <dbReference type="SAM" id="Phobius"/>
    </source>
</evidence>
<evidence type="ECO:0000256" key="1">
    <source>
        <dbReference type="ARBA" id="ARBA00004141"/>
    </source>
</evidence>
<keyword evidence="2 5" id="KW-0812">Transmembrane</keyword>
<dbReference type="Proteomes" id="UP000199438">
    <property type="component" value="Unassembled WGS sequence"/>
</dbReference>
<keyword evidence="7" id="KW-1185">Reference proteome</keyword>
<feature type="transmembrane region" description="Helical" evidence="5">
    <location>
        <begin position="45"/>
        <end position="71"/>
    </location>
</feature>